<evidence type="ECO:0000313" key="10">
    <source>
        <dbReference type="Proteomes" id="UP000807850"/>
    </source>
</evidence>
<dbReference type="SUPFAM" id="SSF46557">
    <property type="entry name" value="GreA transcript cleavage protein, N-terminal domain"/>
    <property type="match status" value="1"/>
</dbReference>
<evidence type="ECO:0000256" key="5">
    <source>
        <dbReference type="ARBA" id="ARBA00023163"/>
    </source>
</evidence>
<evidence type="ECO:0000256" key="6">
    <source>
        <dbReference type="ARBA" id="ARBA00030776"/>
    </source>
</evidence>
<dbReference type="EMBL" id="JACQAY010000169">
    <property type="protein sequence ID" value="MBI3539693.1"/>
    <property type="molecule type" value="Genomic_DNA"/>
</dbReference>
<feature type="non-terminal residue" evidence="9">
    <location>
        <position position="1"/>
    </location>
</feature>
<evidence type="ECO:0000256" key="2">
    <source>
        <dbReference type="ARBA" id="ARBA00013729"/>
    </source>
</evidence>
<dbReference type="FunFam" id="1.10.287.180:FF:000001">
    <property type="entry name" value="Transcription elongation factor GreA"/>
    <property type="match status" value="1"/>
</dbReference>
<feature type="domain" description="B3/B4 tRNA-binding" evidence="8">
    <location>
        <begin position="968"/>
        <end position="1025"/>
    </location>
</feature>
<dbReference type="PANTHER" id="PTHR30437:SF4">
    <property type="entry name" value="TRANSCRIPTION ELONGATION FACTOR GREA"/>
    <property type="match status" value="1"/>
</dbReference>
<dbReference type="GO" id="GO:0006354">
    <property type="term" value="P:DNA-templated transcription elongation"/>
    <property type="evidence" value="ECO:0007669"/>
    <property type="project" value="TreeGrafter"/>
</dbReference>
<dbReference type="SUPFAM" id="SSF56037">
    <property type="entry name" value="PheT/TilS domain"/>
    <property type="match status" value="1"/>
</dbReference>
<dbReference type="GO" id="GO:0003723">
    <property type="term" value="F:RNA binding"/>
    <property type="evidence" value="ECO:0007669"/>
    <property type="project" value="InterPro"/>
</dbReference>
<dbReference type="PROSITE" id="PS00829">
    <property type="entry name" value="GREAB_1"/>
    <property type="match status" value="1"/>
</dbReference>
<gene>
    <name evidence="9" type="ORF">HY076_05420</name>
</gene>
<keyword evidence="4" id="KW-0238">DNA-binding</keyword>
<dbReference type="Pfam" id="PF03449">
    <property type="entry name" value="GreA_GreB_N"/>
    <property type="match status" value="1"/>
</dbReference>
<dbReference type="Gene3D" id="1.10.287.180">
    <property type="entry name" value="Transcription elongation factor, GreA/GreB, N-terminal domain"/>
    <property type="match status" value="1"/>
</dbReference>
<dbReference type="Pfam" id="PF03483">
    <property type="entry name" value="B3_4"/>
    <property type="match status" value="1"/>
</dbReference>
<dbReference type="InterPro" id="IPR036805">
    <property type="entry name" value="Tscrpt_elong_fac_GreA/B_N_sf"/>
</dbReference>
<feature type="non-terminal residue" evidence="9">
    <location>
        <position position="1025"/>
    </location>
</feature>
<dbReference type="InterPro" id="IPR020825">
    <property type="entry name" value="Phe-tRNA_synthase-like_B3/B4"/>
</dbReference>
<protein>
    <recommendedName>
        <fullName evidence="2">Transcription elongation factor GreA</fullName>
    </recommendedName>
    <alternativeName>
        <fullName evidence="6">Transcript cleavage factor GreA</fullName>
    </alternativeName>
</protein>
<dbReference type="InterPro" id="IPR005146">
    <property type="entry name" value="B3/B4_tRNA-bd"/>
</dbReference>
<dbReference type="Gene3D" id="3.50.40.10">
    <property type="entry name" value="Phenylalanyl-trna Synthetase, Chain B, domain 3"/>
    <property type="match status" value="1"/>
</dbReference>
<dbReference type="Proteomes" id="UP000807850">
    <property type="component" value="Unassembled WGS sequence"/>
</dbReference>
<dbReference type="GO" id="GO:0070063">
    <property type="term" value="F:RNA polymerase binding"/>
    <property type="evidence" value="ECO:0007669"/>
    <property type="project" value="InterPro"/>
</dbReference>
<dbReference type="GO" id="GO:0003677">
    <property type="term" value="F:DNA binding"/>
    <property type="evidence" value="ECO:0007669"/>
    <property type="project" value="UniProtKB-KW"/>
</dbReference>
<evidence type="ECO:0000313" key="9">
    <source>
        <dbReference type="EMBL" id="MBI3539693.1"/>
    </source>
</evidence>
<evidence type="ECO:0000259" key="7">
    <source>
        <dbReference type="Pfam" id="PF03449"/>
    </source>
</evidence>
<dbReference type="InterPro" id="IPR018151">
    <property type="entry name" value="TF_GreA/GreB_CS"/>
</dbReference>
<dbReference type="AlphaFoldDB" id="A0A9D6QME9"/>
<dbReference type="InterPro" id="IPR022691">
    <property type="entry name" value="Tscrpt_elong_fac_GreA/B_N"/>
</dbReference>
<dbReference type="PANTHER" id="PTHR30437">
    <property type="entry name" value="TRANSCRIPTION ELONGATION FACTOR GREA"/>
    <property type="match status" value="1"/>
</dbReference>
<evidence type="ECO:0000256" key="4">
    <source>
        <dbReference type="ARBA" id="ARBA00023125"/>
    </source>
</evidence>
<name>A0A9D6QME9_UNCEI</name>
<keyword evidence="5" id="KW-0804">Transcription</keyword>
<feature type="domain" description="Transcription elongation factor GreA/GreB N-terminal" evidence="7">
    <location>
        <begin position="709"/>
        <end position="777"/>
    </location>
</feature>
<keyword evidence="3" id="KW-0805">Transcription regulation</keyword>
<comment type="caution">
    <text evidence="9">The sequence shown here is derived from an EMBL/GenBank/DDBJ whole genome shotgun (WGS) entry which is preliminary data.</text>
</comment>
<evidence type="ECO:0000259" key="8">
    <source>
        <dbReference type="Pfam" id="PF03483"/>
    </source>
</evidence>
<reference evidence="9" key="1">
    <citation type="submission" date="2020-07" db="EMBL/GenBank/DDBJ databases">
        <title>Huge and variable diversity of episymbiotic CPR bacteria and DPANN archaea in groundwater ecosystems.</title>
        <authorList>
            <person name="He C.Y."/>
            <person name="Keren R."/>
            <person name="Whittaker M."/>
            <person name="Farag I.F."/>
            <person name="Doudna J."/>
            <person name="Cate J.H.D."/>
            <person name="Banfield J.F."/>
        </authorList>
    </citation>
    <scope>NUCLEOTIDE SEQUENCE</scope>
    <source>
        <strain evidence="9">NC_groundwater_928_Pr1_S-0.2um_72_17</strain>
    </source>
</reference>
<dbReference type="InterPro" id="IPR023459">
    <property type="entry name" value="Tscrpt_elong_fac_GreA/B_fam"/>
</dbReference>
<comment type="similarity">
    <text evidence="1">Belongs to the GreA/GreB family.</text>
</comment>
<sequence>RSEGLVVYLRDETAARLRQAGASHGVEYLLAAACALNGEIERAEQTLLALGERLAAARRWEPLAAIAGRALELEETQAGAKLLVRAHEGLAIEPARLAALARARAILPDDLEIGLLYAVRLGEAGEHDRRRALLVDLLPRFAAGRRYAGLEEAALEFAERGVSDGLVRLIGTLPTVVTQGALDESRQLLAIAFPPLAAAGRAGDVHAALRAAAGRAAGSAGGAAAETYRAAIVESLRQGPGRDLPDVAGVIAASGLGDATVPLLTALERYDVIAALAPGRAVLHGSFGAGRIVGNDGETVRIDFAKSHAHPMPYAAARRTLTPLAEDDLRLLRLTDPAELARLRKDEPAEILVRALKASGGAADAAKLKLFLVGHQLVPAPEWTAFFRRARAAAVQDPRIDHARAFEQHYALAAAASVGGAAVEVRMPLPAIEPRKPMKTNLLTLRKFLVQHPQAESALAQRFGRYVERALFDEEGALADRARAGLYFARWSRERTPEWVVALKDLWERGLSISDLSGEEEQVALLEASHAAGVESDAILSALDSRFAAVREAAERYRAQLDEAGRSGLRRTLLEHAPRYPAAALRLLDESLAATASPADAWRLLWAALALIEERPKPSLADKVVAWLEPGGPFDRLLAGTPPSEDHALRIGVLLRQWRSSDRFLFPALDAADRLGLGEAVAAVRDRRQQKTERMFAQVGQQADVEIPVMTRVTWERLKTELERLERELRTTIPATIQRARELGDLRENAEYHSAKLKQANVSKQVASLQLRLSRARFVEEADLKDGIVGLGTEVVLESDAEISPYWILGPKIFRLPRREAMRRRGPRVGTRSARPHRGRWAATTWSLAATVDDLCVVRHVGSERDFPPPTFSTRASQARRRAESGASGMSLQARTQGLSLTVDDALRGTLAFGLLEAEGATLAPLPRAFDEDADRLTARLTSLYAGKQPADIPGVAETRALFHQLDMDPTKTRPSSEALLRRVLQGKGLPRVNAAVDVCNLCSLDHQLPLGLYDRDLVRGSVRV</sequence>
<evidence type="ECO:0000256" key="1">
    <source>
        <dbReference type="ARBA" id="ARBA00008213"/>
    </source>
</evidence>
<dbReference type="GO" id="GO:0032784">
    <property type="term" value="P:regulation of DNA-templated transcription elongation"/>
    <property type="evidence" value="ECO:0007669"/>
    <property type="project" value="InterPro"/>
</dbReference>
<dbReference type="GO" id="GO:0004826">
    <property type="term" value="F:phenylalanine-tRNA ligase activity"/>
    <property type="evidence" value="ECO:0007669"/>
    <property type="project" value="InterPro"/>
</dbReference>
<proteinExistence type="inferred from homology"/>
<evidence type="ECO:0000256" key="3">
    <source>
        <dbReference type="ARBA" id="ARBA00023015"/>
    </source>
</evidence>
<organism evidence="9 10">
    <name type="scientific">Eiseniibacteriota bacterium</name>
    <dbReference type="NCBI Taxonomy" id="2212470"/>
    <lineage>
        <taxon>Bacteria</taxon>
        <taxon>Candidatus Eiseniibacteriota</taxon>
    </lineage>
</organism>
<accession>A0A9D6QME9</accession>